<dbReference type="InterPro" id="IPR001128">
    <property type="entry name" value="Cyt_P450"/>
</dbReference>
<evidence type="ECO:0000256" key="6">
    <source>
        <dbReference type="ARBA" id="ARBA00022692"/>
    </source>
</evidence>
<dbReference type="HOGENOM" id="CLU_001570_8_0_1"/>
<dbReference type="InParanoid" id="A0A0C3FYK3"/>
<gene>
    <name evidence="15" type="ORF">PILCRDRAFT_813191</name>
</gene>
<evidence type="ECO:0000256" key="2">
    <source>
        <dbReference type="ARBA" id="ARBA00004370"/>
    </source>
</evidence>
<evidence type="ECO:0000256" key="10">
    <source>
        <dbReference type="ARBA" id="ARBA00023004"/>
    </source>
</evidence>
<feature type="compositionally biased region" description="Basic and acidic residues" evidence="13">
    <location>
        <begin position="271"/>
        <end position="287"/>
    </location>
</feature>
<keyword evidence="11" id="KW-0503">Monooxygenase</keyword>
<feature type="region of interest" description="Disordered" evidence="13">
    <location>
        <begin position="258"/>
        <end position="287"/>
    </location>
</feature>
<dbReference type="OrthoDB" id="1470350at2759"/>
<evidence type="ECO:0000256" key="11">
    <source>
        <dbReference type="ARBA" id="ARBA00023033"/>
    </source>
</evidence>
<dbReference type="PANTHER" id="PTHR24305:SF166">
    <property type="entry name" value="CYTOCHROME P450 12A4, MITOCHONDRIAL-RELATED"/>
    <property type="match status" value="1"/>
</dbReference>
<dbReference type="SUPFAM" id="SSF48264">
    <property type="entry name" value="Cytochrome P450"/>
    <property type="match status" value="1"/>
</dbReference>
<evidence type="ECO:0000256" key="5">
    <source>
        <dbReference type="ARBA" id="ARBA00022617"/>
    </source>
</evidence>
<comment type="subcellular location">
    <subcellularLocation>
        <location evidence="2">Membrane</location>
    </subcellularLocation>
</comment>
<comment type="similarity">
    <text evidence="4">Belongs to the cytochrome P450 family.</text>
</comment>
<dbReference type="GO" id="GO:0005506">
    <property type="term" value="F:iron ion binding"/>
    <property type="evidence" value="ECO:0007669"/>
    <property type="project" value="InterPro"/>
</dbReference>
<keyword evidence="8 14" id="KW-1133">Transmembrane helix</keyword>
<keyword evidence="7" id="KW-0479">Metal-binding</keyword>
<dbReference type="AlphaFoldDB" id="A0A0C3FYK3"/>
<dbReference type="InterPro" id="IPR036396">
    <property type="entry name" value="Cyt_P450_sf"/>
</dbReference>
<evidence type="ECO:0000256" key="13">
    <source>
        <dbReference type="SAM" id="MobiDB-lite"/>
    </source>
</evidence>
<reference evidence="15 16" key="1">
    <citation type="submission" date="2014-04" db="EMBL/GenBank/DDBJ databases">
        <authorList>
            <consortium name="DOE Joint Genome Institute"/>
            <person name="Kuo A."/>
            <person name="Tarkka M."/>
            <person name="Buscot F."/>
            <person name="Kohler A."/>
            <person name="Nagy L.G."/>
            <person name="Floudas D."/>
            <person name="Copeland A."/>
            <person name="Barry K.W."/>
            <person name="Cichocki N."/>
            <person name="Veneault-Fourrey C."/>
            <person name="LaButti K."/>
            <person name="Lindquist E.A."/>
            <person name="Lipzen A."/>
            <person name="Lundell T."/>
            <person name="Morin E."/>
            <person name="Murat C."/>
            <person name="Sun H."/>
            <person name="Tunlid A."/>
            <person name="Henrissat B."/>
            <person name="Grigoriev I.V."/>
            <person name="Hibbett D.S."/>
            <person name="Martin F."/>
            <person name="Nordberg H.P."/>
            <person name="Cantor M.N."/>
            <person name="Hua S.X."/>
        </authorList>
    </citation>
    <scope>NUCLEOTIDE SEQUENCE [LARGE SCALE GENOMIC DNA]</scope>
    <source>
        <strain evidence="15 16">F 1598</strain>
    </source>
</reference>
<feature type="transmembrane region" description="Helical" evidence="14">
    <location>
        <begin position="228"/>
        <end position="246"/>
    </location>
</feature>
<evidence type="ECO:0000256" key="1">
    <source>
        <dbReference type="ARBA" id="ARBA00001971"/>
    </source>
</evidence>
<keyword evidence="5" id="KW-0349">Heme</keyword>
<comment type="pathway">
    <text evidence="3">Secondary metabolite biosynthesis; terpenoid biosynthesis.</text>
</comment>
<evidence type="ECO:0000256" key="7">
    <source>
        <dbReference type="ARBA" id="ARBA00022723"/>
    </source>
</evidence>
<dbReference type="Proteomes" id="UP000054166">
    <property type="component" value="Unassembled WGS sequence"/>
</dbReference>
<protein>
    <recommendedName>
        <fullName evidence="17">Cytochrome P450</fullName>
    </recommendedName>
</protein>
<dbReference type="GO" id="GO:0004497">
    <property type="term" value="F:monooxygenase activity"/>
    <property type="evidence" value="ECO:0007669"/>
    <property type="project" value="UniProtKB-KW"/>
</dbReference>
<keyword evidence="10" id="KW-0408">Iron</keyword>
<evidence type="ECO:0000256" key="12">
    <source>
        <dbReference type="ARBA" id="ARBA00023136"/>
    </source>
</evidence>
<dbReference type="GO" id="GO:0016020">
    <property type="term" value="C:membrane"/>
    <property type="evidence" value="ECO:0007669"/>
    <property type="project" value="UniProtKB-SubCell"/>
</dbReference>
<dbReference type="GO" id="GO:0020037">
    <property type="term" value="F:heme binding"/>
    <property type="evidence" value="ECO:0007669"/>
    <property type="project" value="InterPro"/>
</dbReference>
<keyword evidence="9" id="KW-0560">Oxidoreductase</keyword>
<evidence type="ECO:0000256" key="4">
    <source>
        <dbReference type="ARBA" id="ARBA00010617"/>
    </source>
</evidence>
<feature type="compositionally biased region" description="Polar residues" evidence="13">
    <location>
        <begin position="258"/>
        <end position="270"/>
    </location>
</feature>
<dbReference type="STRING" id="765440.A0A0C3FYK3"/>
<organism evidence="15 16">
    <name type="scientific">Piloderma croceum (strain F 1598)</name>
    <dbReference type="NCBI Taxonomy" id="765440"/>
    <lineage>
        <taxon>Eukaryota</taxon>
        <taxon>Fungi</taxon>
        <taxon>Dikarya</taxon>
        <taxon>Basidiomycota</taxon>
        <taxon>Agaricomycotina</taxon>
        <taxon>Agaricomycetes</taxon>
        <taxon>Agaricomycetidae</taxon>
        <taxon>Atheliales</taxon>
        <taxon>Atheliaceae</taxon>
        <taxon>Piloderma</taxon>
    </lineage>
</organism>
<accession>A0A0C3FYK3</accession>
<evidence type="ECO:0000256" key="8">
    <source>
        <dbReference type="ARBA" id="ARBA00022989"/>
    </source>
</evidence>
<evidence type="ECO:0008006" key="17">
    <source>
        <dbReference type="Google" id="ProtNLM"/>
    </source>
</evidence>
<evidence type="ECO:0000256" key="14">
    <source>
        <dbReference type="SAM" id="Phobius"/>
    </source>
</evidence>
<dbReference type="EMBL" id="KN832975">
    <property type="protein sequence ID" value="KIM89255.1"/>
    <property type="molecule type" value="Genomic_DNA"/>
</dbReference>
<evidence type="ECO:0000256" key="9">
    <source>
        <dbReference type="ARBA" id="ARBA00023002"/>
    </source>
</evidence>
<sequence>MAPIHQVTSLDVVLLLSGLWLLSKCLRLLRRRAKSTYLKGPASKSFVFGVSRWLSERKDADASLVLEEWAEQYGAVFRMPIPMGRTQVVLFDPKAIQHVYSKREAGYIQPPATTIFIADMIGNGILCAEGESHKRQRKALTPAFSNAAIRKLAPVFLDSAYKVKAAWDVLLESSIDGDAIIDVQGWMNHVSLDTVGIAGFSRDFGTLQGNHSAIAEVFESFVMLKQTFFQIAVFILSTAFPILILTPNPGGTLYRNSVRTQRKSQGSCSRQPERRRMGLVKARETIP</sequence>
<dbReference type="Pfam" id="PF00067">
    <property type="entry name" value="p450"/>
    <property type="match status" value="1"/>
</dbReference>
<evidence type="ECO:0000256" key="3">
    <source>
        <dbReference type="ARBA" id="ARBA00004721"/>
    </source>
</evidence>
<keyword evidence="12 14" id="KW-0472">Membrane</keyword>
<reference evidence="16" key="2">
    <citation type="submission" date="2015-01" db="EMBL/GenBank/DDBJ databases">
        <title>Evolutionary Origins and Diversification of the Mycorrhizal Mutualists.</title>
        <authorList>
            <consortium name="DOE Joint Genome Institute"/>
            <consortium name="Mycorrhizal Genomics Consortium"/>
            <person name="Kohler A."/>
            <person name="Kuo A."/>
            <person name="Nagy L.G."/>
            <person name="Floudas D."/>
            <person name="Copeland A."/>
            <person name="Barry K.W."/>
            <person name="Cichocki N."/>
            <person name="Veneault-Fourrey C."/>
            <person name="LaButti K."/>
            <person name="Lindquist E.A."/>
            <person name="Lipzen A."/>
            <person name="Lundell T."/>
            <person name="Morin E."/>
            <person name="Murat C."/>
            <person name="Riley R."/>
            <person name="Ohm R."/>
            <person name="Sun H."/>
            <person name="Tunlid A."/>
            <person name="Henrissat B."/>
            <person name="Grigoriev I.V."/>
            <person name="Hibbett D.S."/>
            <person name="Martin F."/>
        </authorList>
    </citation>
    <scope>NUCLEOTIDE SEQUENCE [LARGE SCALE GENOMIC DNA]</scope>
    <source>
        <strain evidence="16">F 1598</strain>
    </source>
</reference>
<proteinExistence type="inferred from homology"/>
<comment type="cofactor">
    <cofactor evidence="1">
        <name>heme</name>
        <dbReference type="ChEBI" id="CHEBI:30413"/>
    </cofactor>
</comment>
<dbReference type="InterPro" id="IPR050121">
    <property type="entry name" value="Cytochrome_P450_monoxygenase"/>
</dbReference>
<evidence type="ECO:0000313" key="16">
    <source>
        <dbReference type="Proteomes" id="UP000054166"/>
    </source>
</evidence>
<keyword evidence="16" id="KW-1185">Reference proteome</keyword>
<dbReference type="GO" id="GO:0016705">
    <property type="term" value="F:oxidoreductase activity, acting on paired donors, with incorporation or reduction of molecular oxygen"/>
    <property type="evidence" value="ECO:0007669"/>
    <property type="project" value="InterPro"/>
</dbReference>
<evidence type="ECO:0000313" key="15">
    <source>
        <dbReference type="EMBL" id="KIM89255.1"/>
    </source>
</evidence>
<dbReference type="Gene3D" id="1.10.630.10">
    <property type="entry name" value="Cytochrome P450"/>
    <property type="match status" value="1"/>
</dbReference>
<keyword evidence="6 14" id="KW-0812">Transmembrane</keyword>
<dbReference type="PANTHER" id="PTHR24305">
    <property type="entry name" value="CYTOCHROME P450"/>
    <property type="match status" value="1"/>
</dbReference>
<name>A0A0C3FYK3_PILCF</name>